<organism evidence="7 8">
    <name type="scientific">Coleophoma crateriformis</name>
    <dbReference type="NCBI Taxonomy" id="565419"/>
    <lineage>
        <taxon>Eukaryota</taxon>
        <taxon>Fungi</taxon>
        <taxon>Dikarya</taxon>
        <taxon>Ascomycota</taxon>
        <taxon>Pezizomycotina</taxon>
        <taxon>Leotiomycetes</taxon>
        <taxon>Helotiales</taxon>
        <taxon>Dermateaceae</taxon>
        <taxon>Coleophoma</taxon>
    </lineage>
</organism>
<keyword evidence="5" id="KW-0560">Oxidoreductase</keyword>
<dbReference type="Gene3D" id="3.50.50.60">
    <property type="entry name" value="FAD/NAD(P)-binding domain"/>
    <property type="match status" value="1"/>
</dbReference>
<accession>A0A3D8QJ66</accession>
<gene>
    <name evidence="7" type="ORF">BP5796_11366</name>
</gene>
<evidence type="ECO:0000313" key="7">
    <source>
        <dbReference type="EMBL" id="RDW61474.1"/>
    </source>
</evidence>
<dbReference type="InterPro" id="IPR006076">
    <property type="entry name" value="FAD-dep_OxRdtase"/>
</dbReference>
<feature type="domain" description="FAD dependent oxidoreductase" evidence="6">
    <location>
        <begin position="14"/>
        <end position="380"/>
    </location>
</feature>
<evidence type="ECO:0000256" key="2">
    <source>
        <dbReference type="ARBA" id="ARBA00010989"/>
    </source>
</evidence>
<dbReference type="PANTHER" id="PTHR10961">
    <property type="entry name" value="PEROXISOMAL SARCOSINE OXIDASE"/>
    <property type="match status" value="1"/>
</dbReference>
<keyword evidence="3" id="KW-0285">Flavoprotein</keyword>
<dbReference type="Proteomes" id="UP000256328">
    <property type="component" value="Unassembled WGS sequence"/>
</dbReference>
<comment type="cofactor">
    <cofactor evidence="1">
        <name>FAD</name>
        <dbReference type="ChEBI" id="CHEBI:57692"/>
    </cofactor>
</comment>
<dbReference type="Gene3D" id="3.30.9.10">
    <property type="entry name" value="D-Amino Acid Oxidase, subunit A, domain 2"/>
    <property type="match status" value="1"/>
</dbReference>
<dbReference type="InterPro" id="IPR036188">
    <property type="entry name" value="FAD/NAD-bd_sf"/>
</dbReference>
<dbReference type="OrthoDB" id="2219495at2759"/>
<comment type="caution">
    <text evidence="7">The sequence shown here is derived from an EMBL/GenBank/DDBJ whole genome shotgun (WGS) entry which is preliminary data.</text>
</comment>
<dbReference type="Pfam" id="PF01266">
    <property type="entry name" value="DAO"/>
    <property type="match status" value="1"/>
</dbReference>
<dbReference type="GO" id="GO:0050660">
    <property type="term" value="F:flavin adenine dinucleotide binding"/>
    <property type="evidence" value="ECO:0007669"/>
    <property type="project" value="InterPro"/>
</dbReference>
<comment type="similarity">
    <text evidence="2">Belongs to the MSOX/MTOX family.</text>
</comment>
<protein>
    <submittedName>
        <fullName evidence="7">Putative fructosyl amino acid oxidase</fullName>
    </submittedName>
</protein>
<dbReference type="GO" id="GO:0051698">
    <property type="term" value="F:saccharopine oxidase activity"/>
    <property type="evidence" value="ECO:0007669"/>
    <property type="project" value="TreeGrafter"/>
</dbReference>
<keyword evidence="8" id="KW-1185">Reference proteome</keyword>
<evidence type="ECO:0000256" key="5">
    <source>
        <dbReference type="ARBA" id="ARBA00023002"/>
    </source>
</evidence>
<dbReference type="InterPro" id="IPR045170">
    <property type="entry name" value="MTOX"/>
</dbReference>
<dbReference type="AlphaFoldDB" id="A0A3D8QJ66"/>
<dbReference type="GO" id="GO:0008115">
    <property type="term" value="F:sarcosine oxidase activity"/>
    <property type="evidence" value="ECO:0007669"/>
    <property type="project" value="TreeGrafter"/>
</dbReference>
<evidence type="ECO:0000256" key="4">
    <source>
        <dbReference type="ARBA" id="ARBA00022827"/>
    </source>
</evidence>
<reference evidence="7 8" key="1">
    <citation type="journal article" date="2018" name="IMA Fungus">
        <title>IMA Genome-F 9: Draft genome sequence of Annulohypoxylon stygium, Aspergillus mulundensis, Berkeleyomyces basicola (syn. Thielaviopsis basicola), Ceratocystis smalleyi, two Cercospora beticola strains, Coleophoma cylindrospora, Fusarium fracticaudum, Phialophora cf. hyalina, and Morchella septimelata.</title>
        <authorList>
            <person name="Wingfield B.D."/>
            <person name="Bills G.F."/>
            <person name="Dong Y."/>
            <person name="Huang W."/>
            <person name="Nel W.J."/>
            <person name="Swalarsk-Parry B.S."/>
            <person name="Vaghefi N."/>
            <person name="Wilken P.M."/>
            <person name="An Z."/>
            <person name="de Beer Z.W."/>
            <person name="De Vos L."/>
            <person name="Chen L."/>
            <person name="Duong T.A."/>
            <person name="Gao Y."/>
            <person name="Hammerbacher A."/>
            <person name="Kikkert J.R."/>
            <person name="Li Y."/>
            <person name="Li H."/>
            <person name="Li K."/>
            <person name="Li Q."/>
            <person name="Liu X."/>
            <person name="Ma X."/>
            <person name="Naidoo K."/>
            <person name="Pethybridge S.J."/>
            <person name="Sun J."/>
            <person name="Steenkamp E.T."/>
            <person name="van der Nest M.A."/>
            <person name="van Wyk S."/>
            <person name="Wingfield M.J."/>
            <person name="Xiong C."/>
            <person name="Yue Q."/>
            <person name="Zhang X."/>
        </authorList>
    </citation>
    <scope>NUCLEOTIDE SEQUENCE [LARGE SCALE GENOMIC DNA]</scope>
    <source>
        <strain evidence="7 8">BP5796</strain>
    </source>
</reference>
<evidence type="ECO:0000313" key="8">
    <source>
        <dbReference type="Proteomes" id="UP000256328"/>
    </source>
</evidence>
<dbReference type="EMBL" id="PDLN01000018">
    <property type="protein sequence ID" value="RDW61474.1"/>
    <property type="molecule type" value="Genomic_DNA"/>
</dbReference>
<sequence length="437" mass="47883">MSSSSTSSRSSKSILIIGGGTFGTSTAYHLSQRGYTSVRVLDRWPIPSIEAAGNDLNKVVRADYAEPLYSRLGSEAMARWKDENGIFKKYFNPTGWLLGAANVSLPFIDKSIENSKALGVNLEYMPHDEIRKRWPRVTGKMSGWKVLWNSAAGWVDARGALTAMAQAAARNGVEYISGDAGYVTTLLFDNDKNCIGVQTADGKKYMADEIIMAAGASAGSLLDFHGQLVAKGHTVGHLQLTAAEAEYYKGLPLVDQLEQGMMFPPTSDGIVKFAAVEFFTNKGKHSTIPGISLPRYRSDHPQDTIPAAYESKIRNFIKELVPELANRPWVETRICWDADTPDLHFLIAPHPIHRGLKLAVGGSAHGFKFLPVIGKYIVDMMEGTLEARMGEAWRWRPGVTSAKAGPEPHPFKSLDLENLEGWNLEGNAGKSGRQSKL</sequence>
<evidence type="ECO:0000256" key="3">
    <source>
        <dbReference type="ARBA" id="ARBA00022630"/>
    </source>
</evidence>
<evidence type="ECO:0000256" key="1">
    <source>
        <dbReference type="ARBA" id="ARBA00001974"/>
    </source>
</evidence>
<dbReference type="PANTHER" id="PTHR10961:SF26">
    <property type="entry name" value="L-SACCHAROPINE OXIDASE"/>
    <property type="match status" value="1"/>
</dbReference>
<evidence type="ECO:0000259" key="6">
    <source>
        <dbReference type="Pfam" id="PF01266"/>
    </source>
</evidence>
<keyword evidence="4" id="KW-0274">FAD</keyword>
<proteinExistence type="inferred from homology"/>
<name>A0A3D8QJ66_9HELO</name>
<dbReference type="SUPFAM" id="SSF51905">
    <property type="entry name" value="FAD/NAD(P)-binding domain"/>
    <property type="match status" value="1"/>
</dbReference>